<name>A0AA36IG55_9DINO</name>
<reference evidence="3" key="1">
    <citation type="submission" date="2023-08" db="EMBL/GenBank/DDBJ databases">
        <authorList>
            <person name="Chen Y."/>
            <person name="Shah S."/>
            <person name="Dougan E. K."/>
            <person name="Thang M."/>
            <person name="Chan C."/>
        </authorList>
    </citation>
    <scope>NUCLEOTIDE SEQUENCE</scope>
</reference>
<feature type="compositionally biased region" description="Acidic residues" evidence="1">
    <location>
        <begin position="157"/>
        <end position="176"/>
    </location>
</feature>
<keyword evidence="2" id="KW-0472">Membrane</keyword>
<feature type="non-terminal residue" evidence="3">
    <location>
        <position position="1"/>
    </location>
</feature>
<proteinExistence type="predicted"/>
<keyword evidence="2" id="KW-0812">Transmembrane</keyword>
<gene>
    <name evidence="3" type="ORF">EVOR1521_LOCUS12555</name>
</gene>
<dbReference type="Proteomes" id="UP001178507">
    <property type="component" value="Unassembled WGS sequence"/>
</dbReference>
<feature type="region of interest" description="Disordered" evidence="1">
    <location>
        <begin position="157"/>
        <end position="195"/>
    </location>
</feature>
<feature type="region of interest" description="Disordered" evidence="1">
    <location>
        <begin position="838"/>
        <end position="859"/>
    </location>
</feature>
<feature type="transmembrane region" description="Helical" evidence="2">
    <location>
        <begin position="675"/>
        <end position="695"/>
    </location>
</feature>
<evidence type="ECO:0000256" key="2">
    <source>
        <dbReference type="SAM" id="Phobius"/>
    </source>
</evidence>
<dbReference type="EMBL" id="CAUJNA010001334">
    <property type="protein sequence ID" value="CAJ1386111.1"/>
    <property type="molecule type" value="Genomic_DNA"/>
</dbReference>
<sequence length="877" mass="96098">MAARFASLQVLLSPEVATRGFECGHSTAMANTASGFVAEGEAYNKILYVSKDRLQELKKKLTAGSDITAEEVKGMMYPEDMDDDAVLIPVDVSGEEEGFPTSCEDLLEKVGASGAAKAIVDAAEFFEKNKVKKFGNDQRPIPMTVGEWMSYMMADEGGAEENGEEEELEDDEEVSGDTETSRANSCRENEGPISKVSLPSSVRARRLQDSKVITNELDYASTSFSFTFKDDIEPPLQCQPNDCQPTATGIYAGVTVSQVELIIDPDTFNAPGAKLRLVRDEVDRAGANTGQCKYGSFQYGAHSSIVNTPWAADGAGTITTDGSMQAKTDPTTFIPLTFKMGGIYHICYSDDGTFDNGHSDIVPQRIEVYGIYDLRTECAEDEACLTKRPYNCFLRRQAYNNMEDTYDGTTSCVVDYSYEGAGYSGLPGRGSWTGAFATSYDTNGMVTSEVARTCGSADLFDFPASFLCNADTSCGAITDPRNPYIAPDATNQYSRMTIPAARPDLVGPEYKAYAVAVCYCPDFQRCDSYSPDYVQQVGLLYFFATKVCPNGFEAEADGCSLDFTGAAPQHRFALRVECPSTACAYAADSRVKVVQQAASNNLPSWDPMSGCGSAVHGINTLGMQVLPADDNPDVATMHGGMRQDYKIWNFKNSSSGLIYDTKTSGFQFRIKKTRLIGLVVAGFGCMCILGLLGVWSQFEIHLERRSLRKELRKEEHHAASKLAQVGMELWSEYRDDIHESHEAQMLMKILNTSYGTFEAKVKSTVDASSKQLGLDKEKAAKLADTLLHLVADQQQQGLKHTKRLVDHLVEVGKRAVPLEKAAEKEVMAEVKAEEKLLEEDRASGDALPQSQGGNHTELDDPLHGILEGFFWIFDDYE</sequence>
<comment type="caution">
    <text evidence="3">The sequence shown here is derived from an EMBL/GenBank/DDBJ whole genome shotgun (WGS) entry which is preliminary data.</text>
</comment>
<evidence type="ECO:0000256" key="1">
    <source>
        <dbReference type="SAM" id="MobiDB-lite"/>
    </source>
</evidence>
<evidence type="ECO:0000313" key="3">
    <source>
        <dbReference type="EMBL" id="CAJ1386111.1"/>
    </source>
</evidence>
<keyword evidence="2" id="KW-1133">Transmembrane helix</keyword>
<keyword evidence="4" id="KW-1185">Reference proteome</keyword>
<evidence type="ECO:0000313" key="4">
    <source>
        <dbReference type="Proteomes" id="UP001178507"/>
    </source>
</evidence>
<protein>
    <submittedName>
        <fullName evidence="3">Uncharacterized protein</fullName>
    </submittedName>
</protein>
<organism evidence="3 4">
    <name type="scientific">Effrenium voratum</name>
    <dbReference type="NCBI Taxonomy" id="2562239"/>
    <lineage>
        <taxon>Eukaryota</taxon>
        <taxon>Sar</taxon>
        <taxon>Alveolata</taxon>
        <taxon>Dinophyceae</taxon>
        <taxon>Suessiales</taxon>
        <taxon>Symbiodiniaceae</taxon>
        <taxon>Effrenium</taxon>
    </lineage>
</organism>
<accession>A0AA36IG55</accession>
<dbReference type="AlphaFoldDB" id="A0AA36IG55"/>